<dbReference type="PATRIC" id="fig|396597.7.peg.4805"/>
<name>B1T5X4_9BURK</name>
<accession>B1T5X4</accession>
<dbReference type="RefSeq" id="WP_006759073.1">
    <property type="nucleotide sequence ID" value="NZ_ABLK01000095.1"/>
</dbReference>
<reference evidence="2 3" key="1">
    <citation type="submission" date="2008-03" db="EMBL/GenBank/DDBJ databases">
        <title>Sequencing of the draft genome and assembly of Burkholderia ambifaria MEX-5.</title>
        <authorList>
            <consortium name="US DOE Joint Genome Institute (JGI-PGF)"/>
            <person name="Copeland A."/>
            <person name="Lucas S."/>
            <person name="Lapidus A."/>
            <person name="Glavina del Rio T."/>
            <person name="Dalin E."/>
            <person name="Tice H."/>
            <person name="Bruce D."/>
            <person name="Goodwin L."/>
            <person name="Pitluck S."/>
            <person name="Larimer F."/>
            <person name="Land M.L."/>
            <person name="Hauser L."/>
            <person name="Tiedje J."/>
            <person name="Richardson P."/>
        </authorList>
    </citation>
    <scope>NUCLEOTIDE SEQUENCE [LARGE SCALE GENOMIC DNA]</scope>
    <source>
        <strain evidence="2 3">MEX-5</strain>
    </source>
</reference>
<gene>
    <name evidence="2" type="ORF">BamMEX5DRAFT_3190</name>
</gene>
<dbReference type="InterPro" id="IPR007893">
    <property type="entry name" value="Spore_coat_U/FanG"/>
</dbReference>
<dbReference type="SMART" id="SM00972">
    <property type="entry name" value="SCPU"/>
    <property type="match status" value="1"/>
</dbReference>
<protein>
    <submittedName>
        <fullName evidence="2">Spore coat U domain protein</fullName>
    </submittedName>
</protein>
<sequence length="193" mass="19498">MTLLHCMRSSSRSHWDGSRILPDGKAAGIARGGRPKRFAAGVVLLGTLAFNLPAVAATATATMAVTATVDATCQITATPLAFGAYAGTQTDATATLSVTCSNTTPYNVGLDAGLATGATVTSRAMSITDASLLYALFQDAGRTTNWGNTVGTDTVAGTGTGSAQTLTVYGRVAAGQFVTPGAYTDTITATVTY</sequence>
<dbReference type="InterPro" id="IPR053167">
    <property type="entry name" value="Spore_coat_component"/>
</dbReference>
<evidence type="ECO:0000259" key="1">
    <source>
        <dbReference type="Pfam" id="PF05229"/>
    </source>
</evidence>
<feature type="domain" description="Spore coat protein U/FanG" evidence="1">
    <location>
        <begin position="59"/>
        <end position="190"/>
    </location>
</feature>
<dbReference type="PANTHER" id="PTHR37089:SF4">
    <property type="entry name" value="EXPORTED PROTEIN"/>
    <property type="match status" value="1"/>
</dbReference>
<dbReference type="Proteomes" id="UP000004814">
    <property type="component" value="Unassembled WGS sequence"/>
</dbReference>
<dbReference type="AlphaFoldDB" id="B1T5X4"/>
<organism evidence="2 3">
    <name type="scientific">Burkholderia ambifaria MEX-5</name>
    <dbReference type="NCBI Taxonomy" id="396597"/>
    <lineage>
        <taxon>Bacteria</taxon>
        <taxon>Pseudomonadati</taxon>
        <taxon>Pseudomonadota</taxon>
        <taxon>Betaproteobacteria</taxon>
        <taxon>Burkholderiales</taxon>
        <taxon>Burkholderiaceae</taxon>
        <taxon>Burkholderia</taxon>
        <taxon>Burkholderia cepacia complex</taxon>
    </lineage>
</organism>
<comment type="caution">
    <text evidence="2">The sequence shown here is derived from an EMBL/GenBank/DDBJ whole genome shotgun (WGS) entry which is preliminary data.</text>
</comment>
<dbReference type="EMBL" id="ABLK01000095">
    <property type="protein sequence ID" value="EDT41025.1"/>
    <property type="molecule type" value="Genomic_DNA"/>
</dbReference>
<dbReference type="Pfam" id="PF05229">
    <property type="entry name" value="SCPU"/>
    <property type="match status" value="1"/>
</dbReference>
<proteinExistence type="predicted"/>
<evidence type="ECO:0000313" key="3">
    <source>
        <dbReference type="Proteomes" id="UP000004814"/>
    </source>
</evidence>
<dbReference type="PANTHER" id="PTHR37089">
    <property type="entry name" value="PROTEIN U-RELATED"/>
    <property type="match status" value="1"/>
</dbReference>
<evidence type="ECO:0000313" key="2">
    <source>
        <dbReference type="EMBL" id="EDT41025.1"/>
    </source>
</evidence>